<dbReference type="Proteomes" id="UP000326396">
    <property type="component" value="Linkage Group LG1"/>
</dbReference>
<reference evidence="1 2" key="1">
    <citation type="submission" date="2019-05" db="EMBL/GenBank/DDBJ databases">
        <title>Mikania micrantha, genome provides insights into the molecular mechanism of rapid growth.</title>
        <authorList>
            <person name="Liu B."/>
        </authorList>
    </citation>
    <scope>NUCLEOTIDE SEQUENCE [LARGE SCALE GENOMIC DNA]</scope>
    <source>
        <strain evidence="1">NLD-2019</strain>
        <tissue evidence="1">Leaf</tissue>
    </source>
</reference>
<gene>
    <name evidence="1" type="ORF">E3N88_01135</name>
</gene>
<sequence length="107" mass="12628">MSRSLQNSEVQWRRKREKNCKVQWRKKRGIRDAVSNSQREGYNAKGLPLIHKSSVKKLYCLFKSRVSALALEGHLASCMPVSYPVTFDCIVQKWERDDDEEKERLDR</sequence>
<organism evidence="1 2">
    <name type="scientific">Mikania micrantha</name>
    <name type="common">bitter vine</name>
    <dbReference type="NCBI Taxonomy" id="192012"/>
    <lineage>
        <taxon>Eukaryota</taxon>
        <taxon>Viridiplantae</taxon>
        <taxon>Streptophyta</taxon>
        <taxon>Embryophyta</taxon>
        <taxon>Tracheophyta</taxon>
        <taxon>Spermatophyta</taxon>
        <taxon>Magnoliopsida</taxon>
        <taxon>eudicotyledons</taxon>
        <taxon>Gunneridae</taxon>
        <taxon>Pentapetalae</taxon>
        <taxon>asterids</taxon>
        <taxon>campanulids</taxon>
        <taxon>Asterales</taxon>
        <taxon>Asteraceae</taxon>
        <taxon>Asteroideae</taxon>
        <taxon>Heliantheae alliance</taxon>
        <taxon>Eupatorieae</taxon>
        <taxon>Mikania</taxon>
    </lineage>
</organism>
<name>A0A5N6Q056_9ASTR</name>
<proteinExistence type="predicted"/>
<keyword evidence="2" id="KW-1185">Reference proteome</keyword>
<comment type="caution">
    <text evidence="1">The sequence shown here is derived from an EMBL/GenBank/DDBJ whole genome shotgun (WGS) entry which is preliminary data.</text>
</comment>
<dbReference type="EMBL" id="SZYD01000001">
    <property type="protein sequence ID" value="KAD7477999.1"/>
    <property type="molecule type" value="Genomic_DNA"/>
</dbReference>
<protein>
    <submittedName>
        <fullName evidence="1">Uncharacterized protein</fullName>
    </submittedName>
</protein>
<evidence type="ECO:0000313" key="1">
    <source>
        <dbReference type="EMBL" id="KAD7477999.1"/>
    </source>
</evidence>
<accession>A0A5N6Q056</accession>
<evidence type="ECO:0000313" key="2">
    <source>
        <dbReference type="Proteomes" id="UP000326396"/>
    </source>
</evidence>
<dbReference type="AlphaFoldDB" id="A0A5N6Q056"/>